<organism evidence="3 4">
    <name type="scientific">Penicillium nalgiovense</name>
    <dbReference type="NCBI Taxonomy" id="60175"/>
    <lineage>
        <taxon>Eukaryota</taxon>
        <taxon>Fungi</taxon>
        <taxon>Dikarya</taxon>
        <taxon>Ascomycota</taxon>
        <taxon>Pezizomycotina</taxon>
        <taxon>Eurotiomycetes</taxon>
        <taxon>Eurotiomycetidae</taxon>
        <taxon>Eurotiales</taxon>
        <taxon>Aspergillaceae</taxon>
        <taxon>Penicillium</taxon>
    </lineage>
</organism>
<proteinExistence type="predicted"/>
<dbReference type="Proteomes" id="UP000191691">
    <property type="component" value="Unassembled WGS sequence"/>
</dbReference>
<accession>A0A1V6XDW4</accession>
<dbReference type="Pfam" id="PF17111">
    <property type="entry name" value="PigL_N"/>
    <property type="match status" value="1"/>
</dbReference>
<feature type="signal peptide" evidence="1">
    <location>
        <begin position="1"/>
        <end position="30"/>
    </location>
</feature>
<feature type="chain" id="PRO_5012686661" description="Azaphilone pigments biosynthesis cluster protein L N-terminal domain-containing protein" evidence="1">
    <location>
        <begin position="31"/>
        <end position="304"/>
    </location>
</feature>
<dbReference type="OMA" id="DISEFRG"/>
<feature type="domain" description="Azaphilone pigments biosynthesis cluster protein L N-terminal" evidence="2">
    <location>
        <begin position="11"/>
        <end position="211"/>
    </location>
</feature>
<dbReference type="AlphaFoldDB" id="A0A1V6XDW4"/>
<comment type="caution">
    <text evidence="3">The sequence shown here is derived from an EMBL/GenBank/DDBJ whole genome shotgun (WGS) entry which is preliminary data.</text>
</comment>
<gene>
    <name evidence="3" type="ORF">PENNAL_c0090G01326</name>
</gene>
<sequence length="304" mass="33795">MEVSQRTSRKAEPLIITFTVLALLTAAVQSTKSLCETVKRFKERNRTLGRLQDELEDLASMLDSLRQVTNAKTSMLAFLHDPIHRCSHICGTFEQKMEAFNQNSVKGLRDWTKMQFMGGGVHEFIDTIGGYKSTISVSLGINTMHTSKVSHQDLQEYDEMAKDTAYNLGVHLQRIDDKLAQSTFDNACNSDIRVDLEDERKATIQFLRICEDAKSRVKSLINRGSSQASQNTAEEVCKMASEVPSQKIYSIGEVSASGGSDQVVVATMAGSFSIEKAESRANSAQLLGAMTDETLKHRVEDHYV</sequence>
<keyword evidence="4" id="KW-1185">Reference proteome</keyword>
<keyword evidence="1" id="KW-0732">Signal</keyword>
<dbReference type="InterPro" id="IPR031348">
    <property type="entry name" value="PigL_N"/>
</dbReference>
<dbReference type="EMBL" id="MOOB01000090">
    <property type="protein sequence ID" value="OQE73278.1"/>
    <property type="molecule type" value="Genomic_DNA"/>
</dbReference>
<reference evidence="4" key="1">
    <citation type="journal article" date="2017" name="Nat. Microbiol.">
        <title>Global analysis of biosynthetic gene clusters reveals vast potential of secondary metabolite production in Penicillium species.</title>
        <authorList>
            <person name="Nielsen J.C."/>
            <person name="Grijseels S."/>
            <person name="Prigent S."/>
            <person name="Ji B."/>
            <person name="Dainat J."/>
            <person name="Nielsen K.F."/>
            <person name="Frisvad J.C."/>
            <person name="Workman M."/>
            <person name="Nielsen J."/>
        </authorList>
    </citation>
    <scope>NUCLEOTIDE SEQUENCE [LARGE SCALE GENOMIC DNA]</scope>
    <source>
        <strain evidence="4">IBT 13039</strain>
    </source>
</reference>
<evidence type="ECO:0000313" key="4">
    <source>
        <dbReference type="Proteomes" id="UP000191691"/>
    </source>
</evidence>
<evidence type="ECO:0000313" key="3">
    <source>
        <dbReference type="EMBL" id="OQE73278.1"/>
    </source>
</evidence>
<evidence type="ECO:0000256" key="1">
    <source>
        <dbReference type="SAM" id="SignalP"/>
    </source>
</evidence>
<evidence type="ECO:0000259" key="2">
    <source>
        <dbReference type="Pfam" id="PF17111"/>
    </source>
</evidence>
<name>A0A1V6XDW4_PENNA</name>
<protein>
    <recommendedName>
        <fullName evidence="2">Azaphilone pigments biosynthesis cluster protein L N-terminal domain-containing protein</fullName>
    </recommendedName>
</protein>